<evidence type="ECO:0000313" key="1">
    <source>
        <dbReference type="EMBL" id="AGT74491.1"/>
    </source>
</evidence>
<gene>
    <name evidence="1" type="ORF">HPSA20_1273</name>
</gene>
<protein>
    <submittedName>
        <fullName evidence="1">Uncharacterized protein</fullName>
    </submittedName>
</protein>
<organism evidence="1 2">
    <name type="scientific">Helicobacter pylori SouthAfrica20</name>
    <dbReference type="NCBI Taxonomy" id="1352356"/>
    <lineage>
        <taxon>Bacteria</taxon>
        <taxon>Pseudomonadati</taxon>
        <taxon>Campylobacterota</taxon>
        <taxon>Epsilonproteobacteria</taxon>
        <taxon>Campylobacterales</taxon>
        <taxon>Helicobacteraceae</taxon>
        <taxon>Helicobacter</taxon>
    </lineage>
</organism>
<reference evidence="1 2" key="1">
    <citation type="journal article" date="2013" name="Genome Announc.">
        <title>Genome Sequences of Three hpAfrica2 Strains of Helicobacter pylori.</title>
        <authorList>
            <person name="Duncan S.S."/>
            <person name="Bertoli M.T."/>
            <person name="Kersulyte D."/>
            <person name="Valk P.L."/>
            <person name="Tamma S."/>
            <person name="Segal I."/>
            <person name="McClain M.S."/>
            <person name="Cover T.L."/>
            <person name="Berg D.E."/>
        </authorList>
    </citation>
    <scope>NUCLEOTIDE SEQUENCE [LARGE SCALE GENOMIC DNA]</scope>
    <source>
        <strain evidence="1">SouthAfrica20</strain>
    </source>
</reference>
<dbReference type="Proteomes" id="UP000015920">
    <property type="component" value="Chromosome"/>
</dbReference>
<evidence type="ECO:0000313" key="2">
    <source>
        <dbReference type="Proteomes" id="UP000015920"/>
    </source>
</evidence>
<sequence length="53" mass="6203">MIRLFGYHHLNLKGLNFIQFKNLKHKTKILIACKLRANKNKYFIFAIVGALIS</sequence>
<dbReference type="PATRIC" id="fig|1352356.3.peg.1243"/>
<dbReference type="EMBL" id="CP006691">
    <property type="protein sequence ID" value="AGT74491.1"/>
    <property type="molecule type" value="Genomic_DNA"/>
</dbReference>
<name>T1UAS7_HELPX</name>
<accession>T1UAS7</accession>
<dbReference type="KEGG" id="hpys:HPSA20_1273"/>
<dbReference type="AlphaFoldDB" id="T1UAS7"/>
<dbReference type="HOGENOM" id="CLU_213818_0_0_7"/>
<proteinExistence type="predicted"/>